<name>A0AAE9FD38_CAEBR</name>
<proteinExistence type="predicted"/>
<reference evidence="1 2" key="1">
    <citation type="submission" date="2022-04" db="EMBL/GenBank/DDBJ databases">
        <title>Chromosome-level reference genomes for two strains of Caenorhabditis briggsae: an improved platform for comparative genomics.</title>
        <authorList>
            <person name="Stevens L."/>
            <person name="Andersen E."/>
        </authorList>
    </citation>
    <scope>NUCLEOTIDE SEQUENCE [LARGE SCALE GENOMIC DNA]</scope>
    <source>
        <strain evidence="1">VX34</strain>
        <tissue evidence="1">Whole-organism</tissue>
    </source>
</reference>
<evidence type="ECO:0000313" key="2">
    <source>
        <dbReference type="Proteomes" id="UP000829354"/>
    </source>
</evidence>
<accession>A0AAE9FD38</accession>
<organism evidence="1 2">
    <name type="scientific">Caenorhabditis briggsae</name>
    <dbReference type="NCBI Taxonomy" id="6238"/>
    <lineage>
        <taxon>Eukaryota</taxon>
        <taxon>Metazoa</taxon>
        <taxon>Ecdysozoa</taxon>
        <taxon>Nematoda</taxon>
        <taxon>Chromadorea</taxon>
        <taxon>Rhabditida</taxon>
        <taxon>Rhabditina</taxon>
        <taxon>Rhabditomorpha</taxon>
        <taxon>Rhabditoidea</taxon>
        <taxon>Rhabditidae</taxon>
        <taxon>Peloderinae</taxon>
        <taxon>Caenorhabditis</taxon>
    </lineage>
</organism>
<dbReference type="AlphaFoldDB" id="A0AAE9FD38"/>
<gene>
    <name evidence="1" type="ORF">L5515_017418</name>
</gene>
<dbReference type="EMBL" id="CP092625">
    <property type="protein sequence ID" value="UMM40935.1"/>
    <property type="molecule type" value="Genomic_DNA"/>
</dbReference>
<keyword evidence="2" id="KW-1185">Reference proteome</keyword>
<dbReference type="Proteomes" id="UP000829354">
    <property type="component" value="Chromosome X"/>
</dbReference>
<sequence length="125" mass="14944">MQEWRVRSAVENVLVLSRTVQYNDCCEKRQYLVKRRDQFLSHANRLRIVPLPCMLLVHPRMAQEKSIKILLKEFNSKITNSLLHPCYTVPQYQSQRSTMHLWTLKPLIFNTDWETRLEENEGVES</sequence>
<evidence type="ECO:0000313" key="1">
    <source>
        <dbReference type="EMBL" id="UMM40935.1"/>
    </source>
</evidence>
<protein>
    <submittedName>
        <fullName evidence="1">Uncharacterized protein</fullName>
    </submittedName>
</protein>